<dbReference type="InterPro" id="IPR001387">
    <property type="entry name" value="Cro/C1-type_HTH"/>
</dbReference>
<dbReference type="Proteomes" id="UP001500063">
    <property type="component" value="Unassembled WGS sequence"/>
</dbReference>
<evidence type="ECO:0000313" key="1">
    <source>
        <dbReference type="EMBL" id="GAA0374033.1"/>
    </source>
</evidence>
<name>A0ABN0XVI8_9ACTN</name>
<protein>
    <recommendedName>
        <fullName evidence="3">HTH cro/C1-type domain-containing protein</fullName>
    </recommendedName>
</protein>
<dbReference type="Pfam" id="PF13560">
    <property type="entry name" value="HTH_31"/>
    <property type="match status" value="1"/>
</dbReference>
<evidence type="ECO:0008006" key="3">
    <source>
        <dbReference type="Google" id="ProtNLM"/>
    </source>
</evidence>
<dbReference type="CDD" id="cd00093">
    <property type="entry name" value="HTH_XRE"/>
    <property type="match status" value="1"/>
</dbReference>
<reference evidence="1 2" key="1">
    <citation type="journal article" date="2019" name="Int. J. Syst. Evol. Microbiol.">
        <title>The Global Catalogue of Microorganisms (GCM) 10K type strain sequencing project: providing services to taxonomists for standard genome sequencing and annotation.</title>
        <authorList>
            <consortium name="The Broad Institute Genomics Platform"/>
            <consortium name="The Broad Institute Genome Sequencing Center for Infectious Disease"/>
            <person name="Wu L."/>
            <person name="Ma J."/>
        </authorList>
    </citation>
    <scope>NUCLEOTIDE SEQUENCE [LARGE SCALE GENOMIC DNA]</scope>
    <source>
        <strain evidence="1 2">JCM 4565</strain>
    </source>
</reference>
<gene>
    <name evidence="1" type="ORF">GCM10010319_60670</name>
</gene>
<evidence type="ECO:0000313" key="2">
    <source>
        <dbReference type="Proteomes" id="UP001500063"/>
    </source>
</evidence>
<organism evidence="1 2">
    <name type="scientific">Streptomyces blastmyceticus</name>
    <dbReference type="NCBI Taxonomy" id="68180"/>
    <lineage>
        <taxon>Bacteria</taxon>
        <taxon>Bacillati</taxon>
        <taxon>Actinomycetota</taxon>
        <taxon>Actinomycetes</taxon>
        <taxon>Kitasatosporales</taxon>
        <taxon>Streptomycetaceae</taxon>
        <taxon>Streptomyces</taxon>
    </lineage>
</organism>
<accession>A0ABN0XVI8</accession>
<comment type="caution">
    <text evidence="1">The sequence shown here is derived from an EMBL/GenBank/DDBJ whole genome shotgun (WGS) entry which is preliminary data.</text>
</comment>
<dbReference type="EMBL" id="BAAABW010000031">
    <property type="protein sequence ID" value="GAA0374033.1"/>
    <property type="molecule type" value="Genomic_DNA"/>
</dbReference>
<sequence>MSAGKISKIENGRVTSSVTDVDLILKALGVSDAPKAEFLKTARLVDLLAPDTRCTRFSCP</sequence>
<proteinExistence type="predicted"/>
<keyword evidence="2" id="KW-1185">Reference proteome</keyword>